<feature type="compositionally biased region" description="Polar residues" evidence="1">
    <location>
        <begin position="1"/>
        <end position="12"/>
    </location>
</feature>
<feature type="region of interest" description="Disordered" evidence="1">
    <location>
        <begin position="1"/>
        <end position="62"/>
    </location>
</feature>
<protein>
    <submittedName>
        <fullName evidence="2">Uncharacterized protein</fullName>
    </submittedName>
</protein>
<reference evidence="2 3" key="1">
    <citation type="journal article" date="2014" name="BMC Genomics">
        <title>Genome sequencing of four Aureobasidium pullulans varieties: biotechnological potential, stress tolerance, and description of new species.</title>
        <authorList>
            <person name="Gostin Ar C."/>
            <person name="Ohm R.A."/>
            <person name="Kogej T."/>
            <person name="Sonjak S."/>
            <person name="Turk M."/>
            <person name="Zajc J."/>
            <person name="Zalar P."/>
            <person name="Grube M."/>
            <person name="Sun H."/>
            <person name="Han J."/>
            <person name="Sharma A."/>
            <person name="Chiniquy J."/>
            <person name="Ngan C.Y."/>
            <person name="Lipzen A."/>
            <person name="Barry K."/>
            <person name="Grigoriev I.V."/>
            <person name="Gunde-Cimerman N."/>
        </authorList>
    </citation>
    <scope>NUCLEOTIDE SEQUENCE [LARGE SCALE GENOMIC DNA]</scope>
    <source>
        <strain evidence="2 3">EXF-2481</strain>
    </source>
</reference>
<dbReference type="EMBL" id="KL584758">
    <property type="protein sequence ID" value="KEQ95817.1"/>
    <property type="molecule type" value="Genomic_DNA"/>
</dbReference>
<accession>A0A074YP20</accession>
<sequence>MYPQEIASQSQIEPDLERSVEISDHPDGVPEGNSSDDAETHEQVGSKTQAEEQAEDGSSEDRTVYLYLEKPELEEQLYACLAKIENSEDIDFTDTSGHLVSVLASEYVVLVLTPDIST</sequence>
<dbReference type="AlphaFoldDB" id="A0A074YP20"/>
<dbReference type="HOGENOM" id="CLU_2072687_0_0_1"/>
<keyword evidence="3" id="KW-1185">Reference proteome</keyword>
<dbReference type="RefSeq" id="XP_013344228.1">
    <property type="nucleotide sequence ID" value="XM_013488774.1"/>
</dbReference>
<dbReference type="GeneID" id="25366411"/>
<feature type="compositionally biased region" description="Basic and acidic residues" evidence="1">
    <location>
        <begin position="15"/>
        <end position="28"/>
    </location>
</feature>
<dbReference type="InParanoid" id="A0A074YP20"/>
<name>A0A074YP20_AURSE</name>
<evidence type="ECO:0000313" key="2">
    <source>
        <dbReference type="EMBL" id="KEQ95817.1"/>
    </source>
</evidence>
<proteinExistence type="predicted"/>
<evidence type="ECO:0000256" key="1">
    <source>
        <dbReference type="SAM" id="MobiDB-lite"/>
    </source>
</evidence>
<dbReference type="Proteomes" id="UP000030641">
    <property type="component" value="Unassembled WGS sequence"/>
</dbReference>
<organism evidence="2 3">
    <name type="scientific">Aureobasidium subglaciale (strain EXF-2481)</name>
    <name type="common">Aureobasidium pullulans var. subglaciale</name>
    <dbReference type="NCBI Taxonomy" id="1043005"/>
    <lineage>
        <taxon>Eukaryota</taxon>
        <taxon>Fungi</taxon>
        <taxon>Dikarya</taxon>
        <taxon>Ascomycota</taxon>
        <taxon>Pezizomycotina</taxon>
        <taxon>Dothideomycetes</taxon>
        <taxon>Dothideomycetidae</taxon>
        <taxon>Dothideales</taxon>
        <taxon>Saccotheciaceae</taxon>
        <taxon>Aureobasidium</taxon>
    </lineage>
</organism>
<evidence type="ECO:0000313" key="3">
    <source>
        <dbReference type="Proteomes" id="UP000030641"/>
    </source>
</evidence>
<gene>
    <name evidence="2" type="ORF">AUEXF2481DRAFT_39672</name>
</gene>